<dbReference type="EMBL" id="CADEPM010000005">
    <property type="protein sequence ID" value="CAB3406189.1"/>
    <property type="molecule type" value="Genomic_DNA"/>
</dbReference>
<dbReference type="Pfam" id="PF04424">
    <property type="entry name" value="MINDY_DUB"/>
    <property type="match status" value="1"/>
</dbReference>
<dbReference type="GO" id="GO:0140934">
    <property type="term" value="F:histone deubiquitinase activity"/>
    <property type="evidence" value="ECO:0007669"/>
    <property type="project" value="UniProtKB-UniRule"/>
</dbReference>
<dbReference type="GO" id="GO:0071944">
    <property type="term" value="C:cell periphery"/>
    <property type="evidence" value="ECO:0007669"/>
    <property type="project" value="TreeGrafter"/>
</dbReference>
<dbReference type="EC" id="3.4.19.12" evidence="2"/>
<dbReference type="GO" id="GO:0016807">
    <property type="term" value="F:cysteine-type carboxypeptidase activity"/>
    <property type="evidence" value="ECO:0007669"/>
    <property type="project" value="TreeGrafter"/>
</dbReference>
<dbReference type="Proteomes" id="UP000494206">
    <property type="component" value="Unassembled WGS sequence"/>
</dbReference>
<protein>
    <recommendedName>
        <fullName evidence="2">Ubiquitin carboxyl-terminal hydrolase</fullName>
        <ecNumber evidence="2">3.4.19.12</ecNumber>
    </recommendedName>
</protein>
<dbReference type="GO" id="GO:0005829">
    <property type="term" value="C:cytosol"/>
    <property type="evidence" value="ECO:0007669"/>
    <property type="project" value="TreeGrafter"/>
</dbReference>
<gene>
    <name evidence="5" type="ORF">CBOVIS_LOCUS8294</name>
</gene>
<comment type="function">
    <text evidence="2">Hydrolase that can specifically remove 'Lys-48'-linked conjugated ubiquitin from proteins. Has exodeubiquitinase activity and has a preference for long polyubiquitin chains. May play a regulatory role at the level of protein turnover.</text>
</comment>
<evidence type="ECO:0000259" key="4">
    <source>
        <dbReference type="Pfam" id="PF04424"/>
    </source>
</evidence>
<comment type="caution">
    <text evidence="5">The sequence shown here is derived from an EMBL/GenBank/DDBJ whole genome shotgun (WGS) entry which is preliminary data.</text>
</comment>
<evidence type="ECO:0000256" key="2">
    <source>
        <dbReference type="RuleBase" id="RU367139"/>
    </source>
</evidence>
<organism evidence="5 6">
    <name type="scientific">Caenorhabditis bovis</name>
    <dbReference type="NCBI Taxonomy" id="2654633"/>
    <lineage>
        <taxon>Eukaryota</taxon>
        <taxon>Metazoa</taxon>
        <taxon>Ecdysozoa</taxon>
        <taxon>Nematoda</taxon>
        <taxon>Chromadorea</taxon>
        <taxon>Rhabditida</taxon>
        <taxon>Rhabditina</taxon>
        <taxon>Rhabditomorpha</taxon>
        <taxon>Rhabditoidea</taxon>
        <taxon>Rhabditidae</taxon>
        <taxon>Peloderinae</taxon>
        <taxon>Caenorhabditis</taxon>
    </lineage>
</organism>
<evidence type="ECO:0000313" key="6">
    <source>
        <dbReference type="Proteomes" id="UP000494206"/>
    </source>
</evidence>
<dbReference type="GO" id="GO:0004843">
    <property type="term" value="F:cysteine-type deubiquitinase activity"/>
    <property type="evidence" value="ECO:0007669"/>
    <property type="project" value="UniProtKB-UniRule"/>
</dbReference>
<comment type="similarity">
    <text evidence="1 2">Belongs to the MINDY deubiquitinase family. FAM63 subfamily.</text>
</comment>
<keyword evidence="2" id="KW-0833">Ubl conjugation pathway</keyword>
<reference evidence="5 6" key="1">
    <citation type="submission" date="2020-04" db="EMBL/GenBank/DDBJ databases">
        <authorList>
            <person name="Laetsch R D."/>
            <person name="Stevens L."/>
            <person name="Kumar S."/>
            <person name="Blaxter L. M."/>
        </authorList>
    </citation>
    <scope>NUCLEOTIDE SEQUENCE [LARGE SCALE GENOMIC DNA]</scope>
</reference>
<dbReference type="GO" id="GO:0006508">
    <property type="term" value="P:proteolysis"/>
    <property type="evidence" value="ECO:0007669"/>
    <property type="project" value="UniProtKB-KW"/>
</dbReference>
<dbReference type="GO" id="GO:0071108">
    <property type="term" value="P:protein K48-linked deubiquitination"/>
    <property type="evidence" value="ECO:0007669"/>
    <property type="project" value="TreeGrafter"/>
</dbReference>
<dbReference type="InterPro" id="IPR033979">
    <property type="entry name" value="MINDY_domain"/>
</dbReference>
<name>A0A8S1F5W8_9PELO</name>
<comment type="catalytic activity">
    <reaction evidence="2">
        <text>Thiol-dependent hydrolysis of ester, thioester, amide, peptide and isopeptide bonds formed by the C-terminal Gly of ubiquitin (a 76-residue protein attached to proteins as an intracellular targeting signal).</text>
        <dbReference type="EC" id="3.4.19.12"/>
    </reaction>
</comment>
<evidence type="ECO:0000313" key="5">
    <source>
        <dbReference type="EMBL" id="CAB3406189.1"/>
    </source>
</evidence>
<keyword evidence="2" id="KW-0645">Protease</keyword>
<evidence type="ECO:0000256" key="3">
    <source>
        <dbReference type="SAM" id="MobiDB-lite"/>
    </source>
</evidence>
<keyword evidence="6" id="KW-1185">Reference proteome</keyword>
<keyword evidence="2" id="KW-0788">Thiol protease</keyword>
<keyword evidence="2" id="KW-0378">Hydrolase</keyword>
<feature type="domain" description="MINDY deubiquitinase" evidence="4">
    <location>
        <begin position="107"/>
        <end position="346"/>
    </location>
</feature>
<evidence type="ECO:0000256" key="1">
    <source>
        <dbReference type="ARBA" id="ARBA00006616"/>
    </source>
</evidence>
<dbReference type="AlphaFoldDB" id="A0A8S1F5W8"/>
<dbReference type="PANTHER" id="PTHR18063">
    <property type="entry name" value="NF-E2 INDUCIBLE PROTEIN"/>
    <property type="match status" value="1"/>
</dbReference>
<accession>A0A8S1F5W8</accession>
<dbReference type="InterPro" id="IPR007518">
    <property type="entry name" value="MINDY"/>
</dbReference>
<dbReference type="GO" id="GO:0036435">
    <property type="term" value="F:K48-linked polyubiquitin modification-dependent protein binding"/>
    <property type="evidence" value="ECO:0007669"/>
    <property type="project" value="UniProtKB-UniRule"/>
</dbReference>
<sequence>MDFVYSEDGVWMSLDRKKREEEVKNTVEHVLLLVEKDGLVAFQQKLPDSESADQPKSSEELIEKAPEAVTEAHEVASTSKDQSDRIETGVEAKENLVATKETPPNKYFKMKKIHFGIIEYNIITQNLNGPCPLVALINALILKGKATINETIVRDDYLVNFLSNLLLEQPVAEDRKEIFEANLQDVLPMLPKIVNGLDVNIKFSNITDFEFTTALSLFDLLNVPLYHVWLPDPQLTIIYDVVKNLSYNDLVVRMCNDADPNKAFLEEFYNDSLSQITFHGLSTLVSHMKDGEIAVLFRNNHFNTILKRRDEIFTLVTDEGFANEKNVVWESLSSIDGDSFFVDAEFHTYREAPPEPIAAVTPSNESAHIIDARDQEAIAAAQADLEREAATPKKTISKSTTNESVKSTKEHHKCIVM</sequence>
<dbReference type="OrthoDB" id="10261212at2759"/>
<dbReference type="GO" id="GO:1990380">
    <property type="term" value="F:K48-linked deubiquitinase activity"/>
    <property type="evidence" value="ECO:0007669"/>
    <property type="project" value="UniProtKB-UniRule"/>
</dbReference>
<feature type="region of interest" description="Disordered" evidence="3">
    <location>
        <begin position="388"/>
        <end position="411"/>
    </location>
</feature>
<proteinExistence type="inferred from homology"/>
<dbReference type="PANTHER" id="PTHR18063:SF6">
    <property type="entry name" value="UBIQUITIN CARBOXYL-TERMINAL HYDROLASE"/>
    <property type="match status" value="1"/>
</dbReference>